<evidence type="ECO:0000313" key="1">
    <source>
        <dbReference type="EMBL" id="GAT20911.1"/>
    </source>
</evidence>
<reference evidence="1 2" key="1">
    <citation type="journal article" date="2016" name="DNA Res.">
        <title>Genome sequence of Aspergillus luchuensis NBRC 4314.</title>
        <authorList>
            <person name="Yamada O."/>
            <person name="Machida M."/>
            <person name="Hosoyama A."/>
            <person name="Goto M."/>
            <person name="Takahashi T."/>
            <person name="Futagami T."/>
            <person name="Yamagata Y."/>
            <person name="Takeuchi M."/>
            <person name="Kobayashi T."/>
            <person name="Koike H."/>
            <person name="Abe K."/>
            <person name="Asai K."/>
            <person name="Arita M."/>
            <person name="Fujita N."/>
            <person name="Fukuda K."/>
            <person name="Higa K."/>
            <person name="Horikawa H."/>
            <person name="Ishikawa T."/>
            <person name="Jinno K."/>
            <person name="Kato Y."/>
            <person name="Kirimura K."/>
            <person name="Mizutani O."/>
            <person name="Nakasone K."/>
            <person name="Sano M."/>
            <person name="Shiraishi Y."/>
            <person name="Tsukahara M."/>
            <person name="Gomi K."/>
        </authorList>
    </citation>
    <scope>NUCLEOTIDE SEQUENCE [LARGE SCALE GENOMIC DNA]</scope>
    <source>
        <strain evidence="1 2">RIB 2604</strain>
    </source>
</reference>
<sequence>MLPQLYFLSKAILPEVNAVRSQDHPNYALSLSIPSGRLFSIWLMLVDSCYGRLGLYELD</sequence>
<evidence type="ECO:0000313" key="2">
    <source>
        <dbReference type="Proteomes" id="UP000075230"/>
    </source>
</evidence>
<accession>A0A146F5F4</accession>
<gene>
    <name evidence="1" type="ORF">RIB2604_00803910</name>
</gene>
<dbReference type="Proteomes" id="UP000075230">
    <property type="component" value="Unassembled WGS sequence"/>
</dbReference>
<protein>
    <submittedName>
        <fullName evidence="1">Aconitase family protein</fullName>
    </submittedName>
</protein>
<dbReference type="EMBL" id="BCWF01000008">
    <property type="protein sequence ID" value="GAT20911.1"/>
    <property type="molecule type" value="Genomic_DNA"/>
</dbReference>
<name>A0A146F5F4_ASPKA</name>
<dbReference type="AlphaFoldDB" id="A0A146F5F4"/>
<reference evidence="2" key="2">
    <citation type="submission" date="2016-02" db="EMBL/GenBank/DDBJ databases">
        <title>Genome sequencing of Aspergillus luchuensis NBRC 4314.</title>
        <authorList>
            <person name="Yamada O."/>
        </authorList>
    </citation>
    <scope>NUCLEOTIDE SEQUENCE [LARGE SCALE GENOMIC DNA]</scope>
    <source>
        <strain evidence="2">RIB 2604</strain>
    </source>
</reference>
<comment type="caution">
    <text evidence="1">The sequence shown here is derived from an EMBL/GenBank/DDBJ whole genome shotgun (WGS) entry which is preliminary data.</text>
</comment>
<proteinExistence type="predicted"/>
<organism evidence="1 2">
    <name type="scientific">Aspergillus kawachii</name>
    <name type="common">White koji mold</name>
    <name type="synonym">Aspergillus awamori var. kawachi</name>
    <dbReference type="NCBI Taxonomy" id="1069201"/>
    <lineage>
        <taxon>Eukaryota</taxon>
        <taxon>Fungi</taxon>
        <taxon>Dikarya</taxon>
        <taxon>Ascomycota</taxon>
        <taxon>Pezizomycotina</taxon>
        <taxon>Eurotiomycetes</taxon>
        <taxon>Eurotiomycetidae</taxon>
        <taxon>Eurotiales</taxon>
        <taxon>Aspergillaceae</taxon>
        <taxon>Aspergillus</taxon>
        <taxon>Aspergillus subgen. Circumdati</taxon>
    </lineage>
</organism>